<dbReference type="EMBL" id="CM047744">
    <property type="protein sequence ID" value="KAJ0028834.1"/>
    <property type="molecule type" value="Genomic_DNA"/>
</dbReference>
<organism evidence="1 2">
    <name type="scientific">Pistacia integerrima</name>
    <dbReference type="NCBI Taxonomy" id="434235"/>
    <lineage>
        <taxon>Eukaryota</taxon>
        <taxon>Viridiplantae</taxon>
        <taxon>Streptophyta</taxon>
        <taxon>Embryophyta</taxon>
        <taxon>Tracheophyta</taxon>
        <taxon>Spermatophyta</taxon>
        <taxon>Magnoliopsida</taxon>
        <taxon>eudicotyledons</taxon>
        <taxon>Gunneridae</taxon>
        <taxon>Pentapetalae</taxon>
        <taxon>rosids</taxon>
        <taxon>malvids</taxon>
        <taxon>Sapindales</taxon>
        <taxon>Anacardiaceae</taxon>
        <taxon>Pistacia</taxon>
    </lineage>
</organism>
<name>A0ACC0Y6Q1_9ROSI</name>
<keyword evidence="2" id="KW-1185">Reference proteome</keyword>
<proteinExistence type="predicted"/>
<comment type="caution">
    <text evidence="1">The sequence shown here is derived from an EMBL/GenBank/DDBJ whole genome shotgun (WGS) entry which is preliminary data.</text>
</comment>
<gene>
    <name evidence="1" type="ORF">Pint_35626</name>
</gene>
<dbReference type="Proteomes" id="UP001163603">
    <property type="component" value="Chromosome 9"/>
</dbReference>
<evidence type="ECO:0000313" key="1">
    <source>
        <dbReference type="EMBL" id="KAJ0028834.1"/>
    </source>
</evidence>
<accession>A0ACC0Y6Q1</accession>
<protein>
    <submittedName>
        <fullName evidence="1">Uncharacterized protein</fullName>
    </submittedName>
</protein>
<reference evidence="2" key="1">
    <citation type="journal article" date="2023" name="G3 (Bethesda)">
        <title>Genome assembly and association tests identify interacting loci associated with vigor, precocity, and sex in interspecific pistachio rootstocks.</title>
        <authorList>
            <person name="Palmer W."/>
            <person name="Jacygrad E."/>
            <person name="Sagayaradj S."/>
            <person name="Cavanaugh K."/>
            <person name="Han R."/>
            <person name="Bertier L."/>
            <person name="Beede B."/>
            <person name="Kafkas S."/>
            <person name="Golino D."/>
            <person name="Preece J."/>
            <person name="Michelmore R."/>
        </authorList>
    </citation>
    <scope>NUCLEOTIDE SEQUENCE [LARGE SCALE GENOMIC DNA]</scope>
</reference>
<sequence>MSSTRENFDIEEDMPNIVGESILNVHVNPKQSDMWQRIEKTVNKATNKTERMKNPLPLQALSHYISTEFHSNKESQVKCTINILWLCLLFILALIIRHQGDCQVINTFEGFNVFVVCIMLSTAGGYCVLLIRNQPELAVLRRCYFMLSVVSMASALSILGYALLLESVGWVY</sequence>
<evidence type="ECO:0000313" key="2">
    <source>
        <dbReference type="Proteomes" id="UP001163603"/>
    </source>
</evidence>